<dbReference type="Pfam" id="PF26215">
    <property type="entry name" value="HTH_animal"/>
    <property type="match status" value="1"/>
</dbReference>
<feature type="domain" description="Helix-turn-helix" evidence="1">
    <location>
        <begin position="33"/>
        <end position="91"/>
    </location>
</feature>
<evidence type="ECO:0000313" key="3">
    <source>
        <dbReference type="Proteomes" id="UP000694892"/>
    </source>
</evidence>
<dbReference type="Proteomes" id="UP000694892">
    <property type="component" value="Chromosome 4L"/>
</dbReference>
<dbReference type="InterPro" id="IPR058912">
    <property type="entry name" value="HTH_animal"/>
</dbReference>
<reference evidence="3" key="1">
    <citation type="journal article" date="2016" name="Nature">
        <title>Genome evolution in the allotetraploid frog Xenopus laevis.</title>
        <authorList>
            <person name="Session A.M."/>
            <person name="Uno Y."/>
            <person name="Kwon T."/>
            <person name="Chapman J.A."/>
            <person name="Toyoda A."/>
            <person name="Takahashi S."/>
            <person name="Fukui A."/>
            <person name="Hikosaka A."/>
            <person name="Suzuki A."/>
            <person name="Kondo M."/>
            <person name="van Heeringen S.J."/>
            <person name="Quigley I."/>
            <person name="Heinz S."/>
            <person name="Ogino H."/>
            <person name="Ochi H."/>
            <person name="Hellsten U."/>
            <person name="Lyons J.B."/>
            <person name="Simakov O."/>
            <person name="Putnam N."/>
            <person name="Stites J."/>
            <person name="Kuroki Y."/>
            <person name="Tanaka T."/>
            <person name="Michiue T."/>
            <person name="Watanabe M."/>
            <person name="Bogdanovic O."/>
            <person name="Lister R."/>
            <person name="Georgiou G."/>
            <person name="Paranjpe S.S."/>
            <person name="van Kruijsbergen I."/>
            <person name="Shu S."/>
            <person name="Carlson J."/>
            <person name="Kinoshita T."/>
            <person name="Ohta Y."/>
            <person name="Mawaribuchi S."/>
            <person name="Jenkins J."/>
            <person name="Grimwood J."/>
            <person name="Schmutz J."/>
            <person name="Mitros T."/>
            <person name="Mozaffari S.V."/>
            <person name="Suzuki Y."/>
            <person name="Haramoto Y."/>
            <person name="Yamamoto T.S."/>
            <person name="Takagi C."/>
            <person name="Heald R."/>
            <person name="Miller K."/>
            <person name="Haudenschild C."/>
            <person name="Kitzman J."/>
            <person name="Nakayama T."/>
            <person name="Izutsu Y."/>
            <person name="Robert J."/>
            <person name="Fortriede J."/>
            <person name="Burns K."/>
            <person name="Lotay V."/>
            <person name="Karimi K."/>
            <person name="Yasuoka Y."/>
            <person name="Dichmann D.S."/>
            <person name="Flajnik M.F."/>
            <person name="Houston D.W."/>
            <person name="Shendure J."/>
            <person name="DuPasquier L."/>
            <person name="Vize P.D."/>
            <person name="Zorn A.M."/>
            <person name="Ito M."/>
            <person name="Marcotte E.M."/>
            <person name="Wallingford J.B."/>
            <person name="Ito Y."/>
            <person name="Asashima M."/>
            <person name="Ueno N."/>
            <person name="Matsuda Y."/>
            <person name="Veenstra G.J."/>
            <person name="Fujiyama A."/>
            <person name="Harland R.M."/>
            <person name="Taira M."/>
            <person name="Rokhsar D.S."/>
        </authorList>
    </citation>
    <scope>NUCLEOTIDE SEQUENCE [LARGE SCALE GENOMIC DNA]</scope>
    <source>
        <strain evidence="3">J</strain>
    </source>
</reference>
<gene>
    <name evidence="2" type="ORF">XELAEV_18023453mg</name>
</gene>
<evidence type="ECO:0000259" key="1">
    <source>
        <dbReference type="Pfam" id="PF26215"/>
    </source>
</evidence>
<sequence length="313" mass="36158">MNESIHFHIVLIYRGKDGRLFTLVFSKPADRNQILHFRSQHPPHTKNAILVSQLSRVKRLISNTKEQGIQEHKICQKFRDRGSPETVIHKAQYRVNHPSEKKAQSGRIPFVIQISFNSESIGKILCKHWYILRNAYPIIQEFKSLPLVSYRRGKTIGTLVTSSNLKIKVKTTNTFLESKSTGMYPCLCCNQCPYVLKRKEFVHPQTGQRVQRQGYYTCIIKFAIYVLTCSCDLFYIGETIQMVKSRISQHRSSINLGNVWDAPNPGFGLGFSLFQQIRTIPSVQPNRIFKRQISVPPLKRGGNRELKLKKREV</sequence>
<dbReference type="PANTHER" id="PTHR21301:SF12">
    <property type="match status" value="1"/>
</dbReference>
<organism evidence="2 3">
    <name type="scientific">Xenopus laevis</name>
    <name type="common">African clawed frog</name>
    <dbReference type="NCBI Taxonomy" id="8355"/>
    <lineage>
        <taxon>Eukaryota</taxon>
        <taxon>Metazoa</taxon>
        <taxon>Chordata</taxon>
        <taxon>Craniata</taxon>
        <taxon>Vertebrata</taxon>
        <taxon>Euteleostomi</taxon>
        <taxon>Amphibia</taxon>
        <taxon>Batrachia</taxon>
        <taxon>Anura</taxon>
        <taxon>Pipoidea</taxon>
        <taxon>Pipidae</taxon>
        <taxon>Xenopodinae</taxon>
        <taxon>Xenopus</taxon>
        <taxon>Xenopus</taxon>
    </lineage>
</organism>
<dbReference type="EMBL" id="CM004472">
    <property type="protein sequence ID" value="OCT85288.1"/>
    <property type="molecule type" value="Genomic_DNA"/>
</dbReference>
<accession>A0A974D532</accession>
<protein>
    <recommendedName>
        <fullName evidence="1">Helix-turn-helix domain-containing protein</fullName>
    </recommendedName>
</protein>
<proteinExistence type="predicted"/>
<evidence type="ECO:0000313" key="2">
    <source>
        <dbReference type="EMBL" id="OCT85288.1"/>
    </source>
</evidence>
<dbReference type="PANTHER" id="PTHR21301">
    <property type="entry name" value="REVERSE TRANSCRIPTASE"/>
    <property type="match status" value="1"/>
</dbReference>
<dbReference type="AlphaFoldDB" id="A0A974D532"/>
<name>A0A974D532_XENLA</name>